<comment type="caution">
    <text evidence="2">The sequence shown here is derived from an EMBL/GenBank/DDBJ whole genome shotgun (WGS) entry which is preliminary data.</text>
</comment>
<evidence type="ECO:0000313" key="3">
    <source>
        <dbReference type="Proteomes" id="UP000013785"/>
    </source>
</evidence>
<evidence type="ECO:0000313" key="2">
    <source>
        <dbReference type="EMBL" id="EOL41747.1"/>
    </source>
</evidence>
<dbReference type="InterPro" id="IPR036927">
    <property type="entry name" value="Cyt_c_oxase-like_su1_sf"/>
</dbReference>
<evidence type="ECO:0008006" key="4">
    <source>
        <dbReference type="Google" id="ProtNLM"/>
    </source>
</evidence>
<dbReference type="Gene3D" id="1.20.210.10">
    <property type="entry name" value="Cytochrome c oxidase-like, subunit I domain"/>
    <property type="match status" value="1"/>
</dbReference>
<keyword evidence="1" id="KW-0472">Membrane</keyword>
<dbReference type="Pfam" id="PF11070">
    <property type="entry name" value="DUF2871"/>
    <property type="match status" value="1"/>
</dbReference>
<dbReference type="AlphaFoldDB" id="R3W247"/>
<feature type="transmembrane region" description="Helical" evidence="1">
    <location>
        <begin position="37"/>
        <end position="58"/>
    </location>
</feature>
<feature type="transmembrane region" description="Helical" evidence="1">
    <location>
        <begin position="7"/>
        <end position="25"/>
    </location>
</feature>
<dbReference type="OrthoDB" id="1644899at2"/>
<feature type="transmembrane region" description="Helical" evidence="1">
    <location>
        <begin position="110"/>
        <end position="131"/>
    </location>
</feature>
<keyword evidence="3" id="KW-1185">Reference proteome</keyword>
<dbReference type="Proteomes" id="UP000013785">
    <property type="component" value="Unassembled WGS sequence"/>
</dbReference>
<feature type="transmembrane region" description="Helical" evidence="1">
    <location>
        <begin position="70"/>
        <end position="90"/>
    </location>
</feature>
<sequence>MRRTMNLSIGYFIAAMISGVFYREFTKWNEYTQPTVLGVLHTHLLILGVGVFLLLAVLNKQIKIERNKQYNSFFLLYNLSLPLMMLTMLLRGITEVKAISLSKMFNGMLSGVAGLSHIGLAIALCLLLFIIKKELLREEVKQ</sequence>
<dbReference type="PATRIC" id="fig|1158610.3.peg.3303"/>
<organism evidence="2 3">
    <name type="scientific">Enterococcus phoeniculicola ATCC BAA-412</name>
    <dbReference type="NCBI Taxonomy" id="1158610"/>
    <lineage>
        <taxon>Bacteria</taxon>
        <taxon>Bacillati</taxon>
        <taxon>Bacillota</taxon>
        <taxon>Bacilli</taxon>
        <taxon>Lactobacillales</taxon>
        <taxon>Enterococcaceae</taxon>
        <taxon>Enterococcus</taxon>
    </lineage>
</organism>
<reference evidence="2 3" key="1">
    <citation type="submission" date="2013-02" db="EMBL/GenBank/DDBJ databases">
        <title>The Genome Sequence of Enterococcus phoeniculicola BAA-412.</title>
        <authorList>
            <consortium name="The Broad Institute Genome Sequencing Platform"/>
            <consortium name="The Broad Institute Genome Sequencing Center for Infectious Disease"/>
            <person name="Earl A.M."/>
            <person name="Gilmore M.S."/>
            <person name="Lebreton F."/>
            <person name="Walker B."/>
            <person name="Young S.K."/>
            <person name="Zeng Q."/>
            <person name="Gargeya S."/>
            <person name="Fitzgerald M."/>
            <person name="Haas B."/>
            <person name="Abouelleil A."/>
            <person name="Alvarado L."/>
            <person name="Arachchi H.M."/>
            <person name="Berlin A.M."/>
            <person name="Chapman S.B."/>
            <person name="Dewar J."/>
            <person name="Goldberg J."/>
            <person name="Griggs A."/>
            <person name="Gujja S."/>
            <person name="Hansen M."/>
            <person name="Howarth C."/>
            <person name="Imamovic A."/>
            <person name="Larimer J."/>
            <person name="McCowan C."/>
            <person name="Murphy C."/>
            <person name="Neiman D."/>
            <person name="Pearson M."/>
            <person name="Priest M."/>
            <person name="Roberts A."/>
            <person name="Saif S."/>
            <person name="Shea T."/>
            <person name="Sisk P."/>
            <person name="Sykes S."/>
            <person name="Wortman J."/>
            <person name="Nusbaum C."/>
            <person name="Birren B."/>
        </authorList>
    </citation>
    <scope>NUCLEOTIDE SEQUENCE [LARGE SCALE GENOMIC DNA]</scope>
    <source>
        <strain evidence="2 3">ATCC BAA-412</strain>
    </source>
</reference>
<keyword evidence="1" id="KW-1133">Transmembrane helix</keyword>
<accession>R3W247</accession>
<dbReference type="STRING" id="154621.RV11_GL002727"/>
<dbReference type="EMBL" id="AJAT01000018">
    <property type="protein sequence ID" value="EOL41747.1"/>
    <property type="molecule type" value="Genomic_DNA"/>
</dbReference>
<proteinExistence type="predicted"/>
<protein>
    <recommendedName>
        <fullName evidence="4">DUF2871 domain-containing protein</fullName>
    </recommendedName>
</protein>
<dbReference type="RefSeq" id="WP_010769943.1">
    <property type="nucleotide sequence ID" value="NZ_ASWE01000001.1"/>
</dbReference>
<name>R3W247_9ENTE</name>
<keyword evidence="1" id="KW-0812">Transmembrane</keyword>
<gene>
    <name evidence="2" type="ORF">UC3_03312</name>
</gene>
<dbReference type="HOGENOM" id="CLU_124870_0_0_9"/>
<dbReference type="InterPro" id="IPR021299">
    <property type="entry name" value="DUF2871"/>
</dbReference>
<dbReference type="eggNOG" id="ENOG5032RUD">
    <property type="taxonomic scope" value="Bacteria"/>
</dbReference>
<evidence type="ECO:0000256" key="1">
    <source>
        <dbReference type="SAM" id="Phobius"/>
    </source>
</evidence>